<accession>A0A923RU95</accession>
<comment type="similarity">
    <text evidence="1">Belongs to the bacterial solute-binding protein 9 family.</text>
</comment>
<organism evidence="6 7">
    <name type="scientific">Roseburia zhanii</name>
    <dbReference type="NCBI Taxonomy" id="2763064"/>
    <lineage>
        <taxon>Bacteria</taxon>
        <taxon>Bacillati</taxon>
        <taxon>Bacillota</taxon>
        <taxon>Clostridia</taxon>
        <taxon>Lachnospirales</taxon>
        <taxon>Lachnospiraceae</taxon>
        <taxon>Roseburia</taxon>
    </lineage>
</organism>
<dbReference type="PANTHER" id="PTHR42953:SF3">
    <property type="entry name" value="HIGH-AFFINITY ZINC UPTAKE SYSTEM PROTEIN ZNUA"/>
    <property type="match status" value="1"/>
</dbReference>
<evidence type="ECO:0000256" key="1">
    <source>
        <dbReference type="ARBA" id="ARBA00011028"/>
    </source>
</evidence>
<feature type="region of interest" description="Disordered" evidence="5">
    <location>
        <begin position="124"/>
        <end position="175"/>
    </location>
</feature>
<proteinExistence type="inferred from homology"/>
<evidence type="ECO:0000256" key="5">
    <source>
        <dbReference type="SAM" id="MobiDB-lite"/>
    </source>
</evidence>
<feature type="coiled-coil region" evidence="4">
    <location>
        <begin position="206"/>
        <end position="233"/>
    </location>
</feature>
<evidence type="ECO:0000313" key="7">
    <source>
        <dbReference type="Proteomes" id="UP000606720"/>
    </source>
</evidence>
<dbReference type="SUPFAM" id="SSF53807">
    <property type="entry name" value="Helical backbone' metal receptor"/>
    <property type="match status" value="1"/>
</dbReference>
<protein>
    <submittedName>
        <fullName evidence="6">Zinc ABC transporter substrate-binding protein</fullName>
    </submittedName>
</protein>
<evidence type="ECO:0000256" key="4">
    <source>
        <dbReference type="SAM" id="Coils"/>
    </source>
</evidence>
<dbReference type="PROSITE" id="PS51257">
    <property type="entry name" value="PROKAR_LIPOPROTEIN"/>
    <property type="match status" value="1"/>
</dbReference>
<dbReference type="GO" id="GO:0030001">
    <property type="term" value="P:metal ion transport"/>
    <property type="evidence" value="ECO:0007669"/>
    <property type="project" value="InterPro"/>
</dbReference>
<dbReference type="Pfam" id="PF01297">
    <property type="entry name" value="ZnuA"/>
    <property type="match status" value="1"/>
</dbReference>
<keyword evidence="2" id="KW-0813">Transport</keyword>
<evidence type="ECO:0000256" key="2">
    <source>
        <dbReference type="ARBA" id="ARBA00022448"/>
    </source>
</evidence>
<dbReference type="PANTHER" id="PTHR42953">
    <property type="entry name" value="HIGH-AFFINITY ZINC UPTAKE SYSTEM PROTEIN ZNUA-RELATED"/>
    <property type="match status" value="1"/>
</dbReference>
<dbReference type="RefSeq" id="WP_186867334.1">
    <property type="nucleotide sequence ID" value="NZ_JACOPH010000009.1"/>
</dbReference>
<dbReference type="InterPro" id="IPR006127">
    <property type="entry name" value="ZnuA-like"/>
</dbReference>
<comment type="caution">
    <text evidence="6">The sequence shown here is derived from an EMBL/GenBank/DDBJ whole genome shotgun (WGS) entry which is preliminary data.</text>
</comment>
<dbReference type="AlphaFoldDB" id="A0A923RU95"/>
<dbReference type="PROSITE" id="PS00018">
    <property type="entry name" value="EF_HAND_1"/>
    <property type="match status" value="1"/>
</dbReference>
<dbReference type="GO" id="GO:0046872">
    <property type="term" value="F:metal ion binding"/>
    <property type="evidence" value="ECO:0007669"/>
    <property type="project" value="InterPro"/>
</dbReference>
<keyword evidence="3" id="KW-0732">Signal</keyword>
<keyword evidence="4" id="KW-0175">Coiled coil</keyword>
<evidence type="ECO:0000313" key="6">
    <source>
        <dbReference type="EMBL" id="MBC5714700.1"/>
    </source>
</evidence>
<gene>
    <name evidence="6" type="ORF">H8S17_10910</name>
</gene>
<dbReference type="InterPro" id="IPR018247">
    <property type="entry name" value="EF_Hand_1_Ca_BS"/>
</dbReference>
<sequence>MKHKYRFTALLLITVAACACLLTGIYRRWQTTEEDTEKVIVVTSFYPMYIATENVAGDCTAIEVKNLSEPQTGCLHDFQLTPEDMKLLSTADMFVINGGGMESFLDDVTKQYPKLNIVETIADEADEVDTDGQETIHGHEDTPDHAEETEHTHSHEEDADDHGSEEGSHEHGHTHDNAHEWMSVSHYRSQVEKIKDALCEAFPEYQEVFQENAKAYDDKLAALQAQQEKIEKAASGTKIITFHEAYEYVAEDYGLDICYTMDLDEERQISAGEVADVLKEINENDVKIILAEKLYGSKLAETIQKEADVNVYYLDTLVRGDYDKESYIKGMQENINILKAAFGVD</sequence>
<feature type="compositionally biased region" description="Basic and acidic residues" evidence="5">
    <location>
        <begin position="134"/>
        <end position="175"/>
    </location>
</feature>
<keyword evidence="7" id="KW-1185">Reference proteome</keyword>
<dbReference type="Proteomes" id="UP000606720">
    <property type="component" value="Unassembled WGS sequence"/>
</dbReference>
<dbReference type="Gene3D" id="3.40.50.1980">
    <property type="entry name" value="Nitrogenase molybdenum iron protein domain"/>
    <property type="match status" value="2"/>
</dbReference>
<reference evidence="6" key="1">
    <citation type="submission" date="2020-08" db="EMBL/GenBank/DDBJ databases">
        <title>Genome public.</title>
        <authorList>
            <person name="Liu C."/>
            <person name="Sun Q."/>
        </authorList>
    </citation>
    <scope>NUCLEOTIDE SEQUENCE</scope>
    <source>
        <strain evidence="6">BX1005</strain>
    </source>
</reference>
<dbReference type="EMBL" id="JACOPH010000009">
    <property type="protein sequence ID" value="MBC5714700.1"/>
    <property type="molecule type" value="Genomic_DNA"/>
</dbReference>
<name>A0A923RU95_9FIRM</name>
<evidence type="ECO:0000256" key="3">
    <source>
        <dbReference type="ARBA" id="ARBA00022729"/>
    </source>
</evidence>
<dbReference type="InterPro" id="IPR050492">
    <property type="entry name" value="Bact_metal-bind_prot9"/>
</dbReference>